<proteinExistence type="predicted"/>
<dbReference type="Proteomes" id="UP000008493">
    <property type="component" value="Unassembled WGS sequence"/>
</dbReference>
<feature type="region of interest" description="Disordered" evidence="1">
    <location>
        <begin position="458"/>
        <end position="495"/>
    </location>
</feature>
<gene>
    <name evidence="2" type="ORF">AGABI1DRAFT_95807</name>
</gene>
<dbReference type="KEGG" id="abp:AGABI1DRAFT95807"/>
<feature type="compositionally biased region" description="Low complexity" evidence="1">
    <location>
        <begin position="837"/>
        <end position="857"/>
    </location>
</feature>
<evidence type="ECO:0000256" key="1">
    <source>
        <dbReference type="SAM" id="MobiDB-lite"/>
    </source>
</evidence>
<dbReference type="EMBL" id="JH971580">
    <property type="protein sequence ID" value="EKM74192.1"/>
    <property type="molecule type" value="Genomic_DNA"/>
</dbReference>
<evidence type="ECO:0000313" key="3">
    <source>
        <dbReference type="Proteomes" id="UP000008493"/>
    </source>
</evidence>
<sequence>MPVQTRPKNKTTHPGLALRQLQLRREENKKTKEAREEAKAAKAKAHLRHIQEVSDLETSEAELYKSAANTTPNPSYPEIVPSTKKWQAAQKRTPKRSNAKSAAMSSEIDDSDVDEEPVRRKRSTQLRDAIEEMKVKSRDNGRQRVEHIARKSTKRGHEKDPNLFLSPVAKRKKPPQTPANKGPRQRVKRIVVVDTSDGEDETADKEYNDVGVPGGGAESAASEPELGQSDMALEFERDNVHDRDGGQNDQNEANFLGFWDEEQRIVEKDQWIGDRNVDVDDLNDVDYPHRGSSHNIDIDKIPGKETIYDNDDNGMQWNDDELEDAREVTRYQAYPPTSSVNHRTPKSWSARHEVEEFGADPSFTPRITNTNAKSGKGKARERHPPPQFDHTGEPWEVPPQEIEGSVFLEHDEREGDEHVHACFSPLKHGRRVDSQDLLAVSSGNGAAYQQHRHVRSNLSNPVGQVGDGISDEENEEMSDKFPSKPRRKRARPVTSDLPSELLQPANTWKDEIMPALFLWVAARKDVWNIPVKELVDALTAICRARVRKTYSLQRDGDTTGEDSVECRLLLKAMQRLSDWRSGLGFSAMWLVNNLVDEDNGLFADDEARVAWAGYMVDKYRFLYSSLGSHDMMPTGLFQSQVYVKTLALHLSKFATDDSAWVPGLTYETDNHEPWGAMALAAAALERAFCLWKDGDLSIGLVKRASLTKSRAITFMPKIGPKGVQTTYHTNFSELRWAKSTKKFYKTIEMRSRLAEEKKLDVSHILSHARIYVKPSKRGKSKSAVVTGGGEGDLDSDDSILGDTPKPIRTHHGSPSLSVQPIQKLSLHAPAPHGYQASRSSLPPSRMSSVSRSRLSSVAPGSRGLSVAPGSRGLSVAPGSRGSSVFSTRTSYRASPPFPTQ</sequence>
<evidence type="ECO:0000313" key="2">
    <source>
        <dbReference type="EMBL" id="EKM74192.1"/>
    </source>
</evidence>
<dbReference type="GeneID" id="18832731"/>
<feature type="compositionally biased region" description="Basic and acidic residues" evidence="1">
    <location>
        <begin position="128"/>
        <end position="161"/>
    </location>
</feature>
<dbReference type="HOGENOM" id="CLU_322010_0_0_1"/>
<dbReference type="OrthoDB" id="2677435at2759"/>
<reference evidence="3" key="1">
    <citation type="journal article" date="2012" name="Proc. Natl. Acad. Sci. U.S.A.">
        <title>Genome sequence of the button mushroom Agaricus bisporus reveals mechanisms governing adaptation to a humic-rich ecological niche.</title>
        <authorList>
            <person name="Morin E."/>
            <person name="Kohler A."/>
            <person name="Baker A.R."/>
            <person name="Foulongne-Oriol M."/>
            <person name="Lombard V."/>
            <person name="Nagy L.G."/>
            <person name="Ohm R.A."/>
            <person name="Patyshakuliyeva A."/>
            <person name="Brun A."/>
            <person name="Aerts A.L."/>
            <person name="Bailey A.M."/>
            <person name="Billette C."/>
            <person name="Coutinho P.M."/>
            <person name="Deakin G."/>
            <person name="Doddapaneni H."/>
            <person name="Floudas D."/>
            <person name="Grimwood J."/>
            <person name="Hilden K."/>
            <person name="Kuees U."/>
            <person name="LaButti K.M."/>
            <person name="Lapidus A."/>
            <person name="Lindquist E.A."/>
            <person name="Lucas S.M."/>
            <person name="Murat C."/>
            <person name="Riley R.W."/>
            <person name="Salamov A.A."/>
            <person name="Schmutz J."/>
            <person name="Subramanian V."/>
            <person name="Woesten H.A.B."/>
            <person name="Xu J."/>
            <person name="Eastwood D.C."/>
            <person name="Foster G.D."/>
            <person name="Sonnenberg A.S."/>
            <person name="Cullen D."/>
            <person name="de Vries R.P."/>
            <person name="Lundell T."/>
            <person name="Hibbett D.S."/>
            <person name="Henrissat B."/>
            <person name="Burton K.S."/>
            <person name="Kerrigan R.W."/>
            <person name="Challen M.P."/>
            <person name="Grigoriev I.V."/>
            <person name="Martin F."/>
        </authorList>
    </citation>
    <scope>NUCLEOTIDE SEQUENCE [LARGE SCALE GENOMIC DNA]</scope>
    <source>
        <strain evidence="3">JB137-S8 / ATCC MYA-4627 / FGSC 10392</strain>
    </source>
</reference>
<dbReference type="InParanoid" id="K5WUG6"/>
<feature type="compositionally biased region" description="Basic and acidic residues" evidence="1">
    <location>
        <begin position="23"/>
        <end position="40"/>
    </location>
</feature>
<name>K5WUG6_AGABU</name>
<dbReference type="RefSeq" id="XP_007335169.1">
    <property type="nucleotide sequence ID" value="XM_007335107.1"/>
</dbReference>
<feature type="region of interest" description="Disordered" evidence="1">
    <location>
        <begin position="831"/>
        <end position="900"/>
    </location>
</feature>
<feature type="compositionally biased region" description="Basic and acidic residues" evidence="1">
    <location>
        <begin position="234"/>
        <end position="246"/>
    </location>
</feature>
<feature type="region of interest" description="Disordered" evidence="1">
    <location>
        <begin position="776"/>
        <end position="817"/>
    </location>
</feature>
<dbReference type="AlphaFoldDB" id="K5WUG6"/>
<keyword evidence="3" id="KW-1185">Reference proteome</keyword>
<feature type="region of interest" description="Disordered" evidence="1">
    <location>
        <begin position="1"/>
        <end position="252"/>
    </location>
</feature>
<organism evidence="2 3">
    <name type="scientific">Agaricus bisporus var. burnettii (strain JB137-S8 / ATCC MYA-4627 / FGSC 10392)</name>
    <name type="common">White button mushroom</name>
    <dbReference type="NCBI Taxonomy" id="597362"/>
    <lineage>
        <taxon>Eukaryota</taxon>
        <taxon>Fungi</taxon>
        <taxon>Dikarya</taxon>
        <taxon>Basidiomycota</taxon>
        <taxon>Agaricomycotina</taxon>
        <taxon>Agaricomycetes</taxon>
        <taxon>Agaricomycetidae</taxon>
        <taxon>Agaricales</taxon>
        <taxon>Agaricineae</taxon>
        <taxon>Agaricaceae</taxon>
        <taxon>Agaricus</taxon>
    </lineage>
</organism>
<accession>K5WUG6</accession>
<feature type="compositionally biased region" description="Polar residues" evidence="1">
    <location>
        <begin position="880"/>
        <end position="892"/>
    </location>
</feature>
<dbReference type="OMA" id="QPANTWK"/>
<feature type="region of interest" description="Disordered" evidence="1">
    <location>
        <begin position="360"/>
        <end position="398"/>
    </location>
</feature>
<feature type="non-terminal residue" evidence="2">
    <location>
        <position position="900"/>
    </location>
</feature>
<protein>
    <submittedName>
        <fullName evidence="2">Uncharacterized protein</fullName>
    </submittedName>
</protein>